<accession>A0ABT0BDR4</accession>
<reference evidence="1" key="1">
    <citation type="submission" date="2022-03" db="EMBL/GenBank/DDBJ databases">
        <title>Identification of a novel bacterium isolated from mangrove sediments.</title>
        <authorList>
            <person name="Pan X."/>
        </authorList>
    </citation>
    <scope>NUCLEOTIDE SEQUENCE</scope>
    <source>
        <strain evidence="1">B1949</strain>
    </source>
</reference>
<dbReference type="Proteomes" id="UP001162881">
    <property type="component" value="Unassembled WGS sequence"/>
</dbReference>
<evidence type="ECO:0000313" key="1">
    <source>
        <dbReference type="EMBL" id="MCJ2183045.1"/>
    </source>
</evidence>
<dbReference type="RefSeq" id="WP_244020178.1">
    <property type="nucleotide sequence ID" value="NZ_JALHLF010000033.1"/>
</dbReference>
<name>A0ABT0BDR4_9SPHN</name>
<protein>
    <submittedName>
        <fullName evidence="1">Uncharacterized protein</fullName>
    </submittedName>
</protein>
<dbReference type="EMBL" id="JALHLF010000033">
    <property type="protein sequence ID" value="MCJ2183045.1"/>
    <property type="molecule type" value="Genomic_DNA"/>
</dbReference>
<keyword evidence="2" id="KW-1185">Reference proteome</keyword>
<gene>
    <name evidence="1" type="ORF">MTR62_10110</name>
</gene>
<organism evidence="1 2">
    <name type="scientific">Novosphingobium organovorum</name>
    <dbReference type="NCBI Taxonomy" id="2930092"/>
    <lineage>
        <taxon>Bacteria</taxon>
        <taxon>Pseudomonadati</taxon>
        <taxon>Pseudomonadota</taxon>
        <taxon>Alphaproteobacteria</taxon>
        <taxon>Sphingomonadales</taxon>
        <taxon>Sphingomonadaceae</taxon>
        <taxon>Novosphingobium</taxon>
    </lineage>
</organism>
<proteinExistence type="predicted"/>
<sequence>MTIGMRGRLALGLIALAAAAVLAIAWIGAGPKPVEDQVIPVAVPAVSQ</sequence>
<evidence type="ECO:0000313" key="2">
    <source>
        <dbReference type="Proteomes" id="UP001162881"/>
    </source>
</evidence>
<comment type="caution">
    <text evidence="1">The sequence shown here is derived from an EMBL/GenBank/DDBJ whole genome shotgun (WGS) entry which is preliminary data.</text>
</comment>